<name>A0A5J9W686_9POAL</name>
<dbReference type="EMBL" id="RWGY01000005">
    <property type="protein sequence ID" value="TVU43465.1"/>
    <property type="molecule type" value="Genomic_DNA"/>
</dbReference>
<organism evidence="1 2">
    <name type="scientific">Eragrostis curvula</name>
    <name type="common">weeping love grass</name>
    <dbReference type="NCBI Taxonomy" id="38414"/>
    <lineage>
        <taxon>Eukaryota</taxon>
        <taxon>Viridiplantae</taxon>
        <taxon>Streptophyta</taxon>
        <taxon>Embryophyta</taxon>
        <taxon>Tracheophyta</taxon>
        <taxon>Spermatophyta</taxon>
        <taxon>Magnoliopsida</taxon>
        <taxon>Liliopsida</taxon>
        <taxon>Poales</taxon>
        <taxon>Poaceae</taxon>
        <taxon>PACMAD clade</taxon>
        <taxon>Chloridoideae</taxon>
        <taxon>Eragrostideae</taxon>
        <taxon>Eragrostidinae</taxon>
        <taxon>Eragrostis</taxon>
    </lineage>
</organism>
<accession>A0A5J9W686</accession>
<dbReference type="Gramene" id="TVU43465">
    <property type="protein sequence ID" value="TVU43465"/>
    <property type="gene ID" value="EJB05_09940"/>
</dbReference>
<gene>
    <name evidence="1" type="ORF">EJB05_09940</name>
</gene>
<sequence length="65" mass="7108">MLFFGLERRPYSALSALSAGNEHACPRSMVGWACVTLDSKALACLRSFSTVPMTQEILPGHIVIR</sequence>
<dbReference type="Proteomes" id="UP000324897">
    <property type="component" value="Unassembled WGS sequence"/>
</dbReference>
<dbReference type="AlphaFoldDB" id="A0A5J9W686"/>
<dbReference type="OrthoDB" id="10430177at2759"/>
<feature type="non-terminal residue" evidence="1">
    <location>
        <position position="1"/>
    </location>
</feature>
<protein>
    <submittedName>
        <fullName evidence="1">Uncharacterized protein</fullName>
    </submittedName>
</protein>
<keyword evidence="2" id="KW-1185">Reference proteome</keyword>
<proteinExistence type="predicted"/>
<comment type="caution">
    <text evidence="1">The sequence shown here is derived from an EMBL/GenBank/DDBJ whole genome shotgun (WGS) entry which is preliminary data.</text>
</comment>
<evidence type="ECO:0000313" key="2">
    <source>
        <dbReference type="Proteomes" id="UP000324897"/>
    </source>
</evidence>
<evidence type="ECO:0000313" key="1">
    <source>
        <dbReference type="EMBL" id="TVU43465.1"/>
    </source>
</evidence>
<reference evidence="1 2" key="1">
    <citation type="journal article" date="2019" name="Sci. Rep.">
        <title>A high-quality genome of Eragrostis curvula grass provides insights into Poaceae evolution and supports new strategies to enhance forage quality.</title>
        <authorList>
            <person name="Carballo J."/>
            <person name="Santos B.A.C.M."/>
            <person name="Zappacosta D."/>
            <person name="Garbus I."/>
            <person name="Selva J.P."/>
            <person name="Gallo C.A."/>
            <person name="Diaz A."/>
            <person name="Albertini E."/>
            <person name="Caccamo M."/>
            <person name="Echenique V."/>
        </authorList>
    </citation>
    <scope>NUCLEOTIDE SEQUENCE [LARGE SCALE GENOMIC DNA]</scope>
    <source>
        <strain evidence="2">cv. Victoria</strain>
        <tissue evidence="1">Leaf</tissue>
    </source>
</reference>